<dbReference type="SMART" id="SM00382">
    <property type="entry name" value="AAA"/>
    <property type="match status" value="1"/>
</dbReference>
<dbReference type="PROSITE" id="PS00211">
    <property type="entry name" value="ABC_TRANSPORTER_1"/>
    <property type="match status" value="1"/>
</dbReference>
<sequence>MQPHETAERAGPAVRVEHLSLKYGGQVALDDVSLSIGRGSSFALLGPNGAGKTSLISVLATLREADKGLVEVAGHDLRRASRQVRLSIGMVFQDPSLDDRLSAEENLDFHGRVYGMPGRARADAIDRMLDLVELTGWRETVVRSFSGGMKRRLEIARALMHEPQILFLDEPTVGLDAQTRARIWAYLNRQRCERGLTLLTTTHYIEEVEDADRICIIDKGRIIAEGTPGQLKRELGQSFLHVVAATPADHAALLAAYPGAHAIGAETLAIPAGEEDFVAGFLARFGNRLREMRFEGPTLEGVFLSLTGRVLRDRTDGEREAQRNAGRRAGRR</sequence>
<dbReference type="EMBL" id="QZCG01000001">
    <property type="protein sequence ID" value="RJE89539.1"/>
    <property type="molecule type" value="Genomic_DNA"/>
</dbReference>
<dbReference type="InterPro" id="IPR017871">
    <property type="entry name" value="ABC_transporter-like_CS"/>
</dbReference>
<dbReference type="PANTHER" id="PTHR42711">
    <property type="entry name" value="ABC TRANSPORTER ATP-BINDING PROTEIN"/>
    <property type="match status" value="1"/>
</dbReference>
<dbReference type="InterPro" id="IPR050763">
    <property type="entry name" value="ABC_transporter_ATP-binding"/>
</dbReference>
<dbReference type="Proteomes" id="UP000284202">
    <property type="component" value="Unassembled WGS sequence"/>
</dbReference>
<dbReference type="PANTHER" id="PTHR42711:SF5">
    <property type="entry name" value="ABC TRANSPORTER ATP-BINDING PROTEIN NATA"/>
    <property type="match status" value="1"/>
</dbReference>
<dbReference type="GO" id="GO:0005524">
    <property type="term" value="F:ATP binding"/>
    <property type="evidence" value="ECO:0007669"/>
    <property type="project" value="UniProtKB-KW"/>
</dbReference>
<keyword evidence="4" id="KW-0547">Nucleotide-binding</keyword>
<comment type="caution">
    <text evidence="7">The sequence shown here is derived from an EMBL/GenBank/DDBJ whole genome shotgun (WGS) entry which is preliminary data.</text>
</comment>
<evidence type="ECO:0000256" key="3">
    <source>
        <dbReference type="ARBA" id="ARBA00022458"/>
    </source>
</evidence>
<gene>
    <name evidence="7" type="ORF">D3P04_00870</name>
</gene>
<dbReference type="SUPFAM" id="SSF52540">
    <property type="entry name" value="P-loop containing nucleoside triphosphate hydrolases"/>
    <property type="match status" value="1"/>
</dbReference>
<dbReference type="OrthoDB" id="9778547at2"/>
<reference evidence="8" key="1">
    <citation type="submission" date="2018-09" db="EMBL/GenBank/DDBJ databases">
        <title>Acidovorax cavernicola nov. sp. isolated from Gruta de las Maravillas (Aracena, Spain).</title>
        <authorList>
            <person name="Jurado V."/>
            <person name="Gutierrez-Patricio S."/>
            <person name="Gonzalez-Pimentel J.L."/>
            <person name="Miller A.Z."/>
            <person name="Laiz L."/>
            <person name="Saiz-Jimenez C."/>
        </authorList>
    </citation>
    <scope>NUCLEOTIDE SEQUENCE [LARGE SCALE GENOMIC DNA]</scope>
    <source>
        <strain evidence="8">1011MAR3C25</strain>
    </source>
</reference>
<keyword evidence="5 7" id="KW-0067">ATP-binding</keyword>
<protein>
    <submittedName>
        <fullName evidence="7">ABC transporter ATP-binding protein</fullName>
    </submittedName>
</protein>
<comment type="similarity">
    <text evidence="1">Belongs to the ABC transporter superfamily.</text>
</comment>
<accession>A0A418T8I5</accession>
<dbReference type="GO" id="GO:0016887">
    <property type="term" value="F:ATP hydrolysis activity"/>
    <property type="evidence" value="ECO:0007669"/>
    <property type="project" value="InterPro"/>
</dbReference>
<dbReference type="PROSITE" id="PS50893">
    <property type="entry name" value="ABC_TRANSPORTER_2"/>
    <property type="match status" value="1"/>
</dbReference>
<evidence type="ECO:0000256" key="2">
    <source>
        <dbReference type="ARBA" id="ARBA00022448"/>
    </source>
</evidence>
<dbReference type="InterPro" id="IPR003439">
    <property type="entry name" value="ABC_transporter-like_ATP-bd"/>
</dbReference>
<keyword evidence="3" id="KW-0536">Nodulation</keyword>
<evidence type="ECO:0000256" key="1">
    <source>
        <dbReference type="ARBA" id="ARBA00005417"/>
    </source>
</evidence>
<evidence type="ECO:0000256" key="4">
    <source>
        <dbReference type="ARBA" id="ARBA00022741"/>
    </source>
</evidence>
<dbReference type="InterPro" id="IPR027417">
    <property type="entry name" value="P-loop_NTPase"/>
</dbReference>
<evidence type="ECO:0000259" key="6">
    <source>
        <dbReference type="PROSITE" id="PS50893"/>
    </source>
</evidence>
<dbReference type="Gene3D" id="3.40.50.300">
    <property type="entry name" value="P-loop containing nucleotide triphosphate hydrolases"/>
    <property type="match status" value="1"/>
</dbReference>
<evidence type="ECO:0000313" key="8">
    <source>
        <dbReference type="Proteomes" id="UP000284202"/>
    </source>
</evidence>
<dbReference type="Pfam" id="PF00005">
    <property type="entry name" value="ABC_tran"/>
    <property type="match status" value="1"/>
</dbReference>
<keyword evidence="8" id="KW-1185">Reference proteome</keyword>
<feature type="domain" description="ABC transporter" evidence="6">
    <location>
        <begin position="14"/>
        <end position="244"/>
    </location>
</feature>
<keyword evidence="2" id="KW-0813">Transport</keyword>
<evidence type="ECO:0000313" key="7">
    <source>
        <dbReference type="EMBL" id="RJE89539.1"/>
    </source>
</evidence>
<dbReference type="InterPro" id="IPR003593">
    <property type="entry name" value="AAA+_ATPase"/>
</dbReference>
<evidence type="ECO:0000256" key="5">
    <source>
        <dbReference type="ARBA" id="ARBA00022840"/>
    </source>
</evidence>
<dbReference type="AlphaFoldDB" id="A0A418T8I5"/>
<organism evidence="7 8">
    <name type="scientific">Paracoccus onubensis</name>
    <dbReference type="NCBI Taxonomy" id="1675788"/>
    <lineage>
        <taxon>Bacteria</taxon>
        <taxon>Pseudomonadati</taxon>
        <taxon>Pseudomonadota</taxon>
        <taxon>Alphaproteobacteria</taxon>
        <taxon>Rhodobacterales</taxon>
        <taxon>Paracoccaceae</taxon>
        <taxon>Paracoccus</taxon>
    </lineage>
</organism>
<proteinExistence type="inferred from homology"/>
<name>A0A418T8I5_9RHOB</name>